<dbReference type="AlphaFoldDB" id="A0A2S4W3J9"/>
<keyword evidence="10" id="KW-0378">Hydrolase</keyword>
<name>A0A2S4W3J9_9BASI</name>
<keyword evidence="12" id="KW-0170">Cobalt</keyword>
<accession>A0A2S4W3J9</accession>
<evidence type="ECO:0000259" key="13">
    <source>
        <dbReference type="Pfam" id="PF13023"/>
    </source>
</evidence>
<dbReference type="GO" id="GO:0002953">
    <property type="term" value="F:5'-deoxynucleotidase activity"/>
    <property type="evidence" value="ECO:0007669"/>
    <property type="project" value="UniProtKB-EC"/>
</dbReference>
<proteinExistence type="inferred from homology"/>
<dbReference type="PANTHER" id="PTHR11845">
    <property type="entry name" value="5'-DEOXYNUCLEOTIDASE HDDC2"/>
    <property type="match status" value="1"/>
</dbReference>
<evidence type="ECO:0000313" key="15">
    <source>
        <dbReference type="Proteomes" id="UP000239156"/>
    </source>
</evidence>
<evidence type="ECO:0000313" key="14">
    <source>
        <dbReference type="EMBL" id="POW16267.1"/>
    </source>
</evidence>
<comment type="similarity">
    <text evidence="6">Belongs to the HDDC2 family.</text>
</comment>
<evidence type="ECO:0000256" key="10">
    <source>
        <dbReference type="ARBA" id="ARBA00022801"/>
    </source>
</evidence>
<dbReference type="SUPFAM" id="SSF109604">
    <property type="entry name" value="HD-domain/PDEase-like"/>
    <property type="match status" value="1"/>
</dbReference>
<dbReference type="FunFam" id="1.10.3210.10:FF:000011">
    <property type="entry name" value="HD domain-containing protein 2"/>
    <property type="match status" value="1"/>
</dbReference>
<evidence type="ECO:0000256" key="1">
    <source>
        <dbReference type="ARBA" id="ARBA00001638"/>
    </source>
</evidence>
<comment type="cofactor">
    <cofactor evidence="2">
        <name>Mn(2+)</name>
        <dbReference type="ChEBI" id="CHEBI:29035"/>
    </cofactor>
</comment>
<keyword evidence="15" id="KW-1185">Reference proteome</keyword>
<reference evidence="14" key="1">
    <citation type="submission" date="2017-12" db="EMBL/GenBank/DDBJ databases">
        <title>Gene loss provides genomic basis for host adaptation in cereal stripe rust fungi.</title>
        <authorList>
            <person name="Xia C."/>
        </authorList>
    </citation>
    <scope>NUCLEOTIDE SEQUENCE [LARGE SCALE GENOMIC DNA]</scope>
    <source>
        <strain evidence="14">93-210</strain>
    </source>
</reference>
<dbReference type="InterPro" id="IPR039356">
    <property type="entry name" value="YfbR/HDDC2"/>
</dbReference>
<evidence type="ECO:0000256" key="6">
    <source>
        <dbReference type="ARBA" id="ARBA00009999"/>
    </source>
</evidence>
<keyword evidence="9" id="KW-0479">Metal-binding</keyword>
<gene>
    <name evidence="14" type="ORF">PSTT_01416</name>
</gene>
<evidence type="ECO:0000256" key="2">
    <source>
        <dbReference type="ARBA" id="ARBA00001936"/>
    </source>
</evidence>
<dbReference type="GO" id="GO:0009159">
    <property type="term" value="P:deoxyribonucleoside monophosphate catabolic process"/>
    <property type="evidence" value="ECO:0007669"/>
    <property type="project" value="UniProtKB-ARBA"/>
</dbReference>
<dbReference type="InterPro" id="IPR006674">
    <property type="entry name" value="HD_domain"/>
</dbReference>
<sequence>MSSSTRQSSGLLELMHIIERLKTTKRAGWVRLGAQGPESIADHMYRMAMKELTYPIGATKKNNRCVMLALVHDLAEAEVGDITPHDGISREEKYRRESIAIEKFTSELLPAQSISSQRLKSLWLEYEDGQTREAQFVKDLDRFELALQGVEYEKRDKLDSIQTFFETTVPLIKHPEVKGWANELMDERASIQGSKPFVKNFKDVRPQ</sequence>
<dbReference type="PANTHER" id="PTHR11845:SF13">
    <property type="entry name" value="5'-DEOXYNUCLEOTIDASE HDDC2"/>
    <property type="match status" value="1"/>
</dbReference>
<dbReference type="Proteomes" id="UP000239156">
    <property type="component" value="Unassembled WGS sequence"/>
</dbReference>
<comment type="catalytic activity">
    <reaction evidence="1">
        <text>a 2'-deoxyribonucleoside 5'-phosphate + H2O = a 2'-deoxyribonucleoside + phosphate</text>
        <dbReference type="Rhea" id="RHEA:36167"/>
        <dbReference type="ChEBI" id="CHEBI:15377"/>
        <dbReference type="ChEBI" id="CHEBI:18274"/>
        <dbReference type="ChEBI" id="CHEBI:43474"/>
        <dbReference type="ChEBI" id="CHEBI:65317"/>
        <dbReference type="EC" id="3.1.3.89"/>
    </reaction>
</comment>
<comment type="subunit">
    <text evidence="7">Homodimer.</text>
</comment>
<feature type="domain" description="HD" evidence="13">
    <location>
        <begin position="18"/>
        <end position="160"/>
    </location>
</feature>
<protein>
    <recommendedName>
        <fullName evidence="8">5'-deoxynucleotidase</fullName>
        <ecNumber evidence="8">3.1.3.89</ecNumber>
    </recommendedName>
</protein>
<comment type="function">
    <text evidence="5">Catalyzes the dephosphorylation of the nucleoside 5'-monophosphates deoxyadenosine monophosphate (dAMP), deoxycytidine monophosphate (dCMP), deoxyguanosine monophosphate (dGMP) and deoxythymidine monophosphate (dTMP).</text>
</comment>
<dbReference type="EMBL" id="PKSL01000008">
    <property type="protein sequence ID" value="POW16267.1"/>
    <property type="molecule type" value="Genomic_DNA"/>
</dbReference>
<dbReference type="GO" id="GO:0046872">
    <property type="term" value="F:metal ion binding"/>
    <property type="evidence" value="ECO:0007669"/>
    <property type="project" value="UniProtKB-KW"/>
</dbReference>
<comment type="cofactor">
    <cofactor evidence="4">
        <name>Mg(2+)</name>
        <dbReference type="ChEBI" id="CHEBI:18420"/>
    </cofactor>
</comment>
<evidence type="ECO:0000256" key="5">
    <source>
        <dbReference type="ARBA" id="ARBA00004074"/>
    </source>
</evidence>
<dbReference type="VEuPathDB" id="FungiDB:PSTT_01416"/>
<evidence type="ECO:0000256" key="11">
    <source>
        <dbReference type="ARBA" id="ARBA00022842"/>
    </source>
</evidence>
<dbReference type="EC" id="3.1.3.89" evidence="8"/>
<evidence type="ECO:0000256" key="7">
    <source>
        <dbReference type="ARBA" id="ARBA00011738"/>
    </source>
</evidence>
<dbReference type="VEuPathDB" id="FungiDB:PSHT_14470"/>
<organism evidence="14 15">
    <name type="scientific">Puccinia striiformis</name>
    <dbReference type="NCBI Taxonomy" id="27350"/>
    <lineage>
        <taxon>Eukaryota</taxon>
        <taxon>Fungi</taxon>
        <taxon>Dikarya</taxon>
        <taxon>Basidiomycota</taxon>
        <taxon>Pucciniomycotina</taxon>
        <taxon>Pucciniomycetes</taxon>
        <taxon>Pucciniales</taxon>
        <taxon>Pucciniaceae</taxon>
        <taxon>Puccinia</taxon>
    </lineage>
</organism>
<dbReference type="GO" id="GO:0005737">
    <property type="term" value="C:cytoplasm"/>
    <property type="evidence" value="ECO:0007669"/>
    <property type="project" value="TreeGrafter"/>
</dbReference>
<evidence type="ECO:0000256" key="4">
    <source>
        <dbReference type="ARBA" id="ARBA00001946"/>
    </source>
</evidence>
<dbReference type="Pfam" id="PF13023">
    <property type="entry name" value="HD_3"/>
    <property type="match status" value="1"/>
</dbReference>
<comment type="cofactor">
    <cofactor evidence="3">
        <name>Co(2+)</name>
        <dbReference type="ChEBI" id="CHEBI:48828"/>
    </cofactor>
</comment>
<comment type="caution">
    <text evidence="14">The sequence shown here is derived from an EMBL/GenBank/DDBJ whole genome shotgun (WGS) entry which is preliminary data.</text>
</comment>
<evidence type="ECO:0000256" key="9">
    <source>
        <dbReference type="ARBA" id="ARBA00022723"/>
    </source>
</evidence>
<evidence type="ECO:0000256" key="12">
    <source>
        <dbReference type="ARBA" id="ARBA00023285"/>
    </source>
</evidence>
<dbReference type="Gene3D" id="1.10.3210.10">
    <property type="entry name" value="Hypothetical protein af1432"/>
    <property type="match status" value="1"/>
</dbReference>
<evidence type="ECO:0000256" key="3">
    <source>
        <dbReference type="ARBA" id="ARBA00001941"/>
    </source>
</evidence>
<keyword evidence="11" id="KW-0460">Magnesium</keyword>
<evidence type="ECO:0000256" key="8">
    <source>
        <dbReference type="ARBA" id="ARBA00012964"/>
    </source>
</evidence>